<dbReference type="Pfam" id="PF00440">
    <property type="entry name" value="TetR_N"/>
    <property type="match status" value="1"/>
</dbReference>
<keyword evidence="3 5" id="KW-0238">DNA-binding</keyword>
<evidence type="ECO:0000313" key="7">
    <source>
        <dbReference type="EMBL" id="TCT06315.1"/>
    </source>
</evidence>
<dbReference type="Pfam" id="PF17932">
    <property type="entry name" value="TetR_C_24"/>
    <property type="match status" value="1"/>
</dbReference>
<dbReference type="GO" id="GO:0000976">
    <property type="term" value="F:transcription cis-regulatory region binding"/>
    <property type="evidence" value="ECO:0007669"/>
    <property type="project" value="TreeGrafter"/>
</dbReference>
<dbReference type="AlphaFoldDB" id="A0A4R3M527"/>
<feature type="domain" description="HTH tetR-type" evidence="6">
    <location>
        <begin position="10"/>
        <end position="70"/>
    </location>
</feature>
<feature type="DNA-binding region" description="H-T-H motif" evidence="5">
    <location>
        <begin position="33"/>
        <end position="52"/>
    </location>
</feature>
<name>A0A4R3M527_9BURK</name>
<dbReference type="PROSITE" id="PS50977">
    <property type="entry name" value="HTH_TETR_2"/>
    <property type="match status" value="1"/>
</dbReference>
<dbReference type="PANTHER" id="PTHR30055:SF234">
    <property type="entry name" value="HTH-TYPE TRANSCRIPTIONAL REGULATOR BETI"/>
    <property type="match status" value="1"/>
</dbReference>
<evidence type="ECO:0000256" key="2">
    <source>
        <dbReference type="ARBA" id="ARBA00023015"/>
    </source>
</evidence>
<evidence type="ECO:0000256" key="5">
    <source>
        <dbReference type="PROSITE-ProRule" id="PRU00335"/>
    </source>
</evidence>
<reference evidence="7 8" key="1">
    <citation type="submission" date="2019-03" db="EMBL/GenBank/DDBJ databases">
        <title>Genomic Encyclopedia of Type Strains, Phase IV (KMG-IV): sequencing the most valuable type-strain genomes for metagenomic binning, comparative biology and taxonomic classification.</title>
        <authorList>
            <person name="Goeker M."/>
        </authorList>
    </citation>
    <scope>NUCLEOTIDE SEQUENCE [LARGE SCALE GENOMIC DNA]</scope>
    <source>
        <strain evidence="7 8">DSM 24591</strain>
    </source>
</reference>
<dbReference type="Gene3D" id="1.10.10.60">
    <property type="entry name" value="Homeodomain-like"/>
    <property type="match status" value="1"/>
</dbReference>
<evidence type="ECO:0000256" key="3">
    <source>
        <dbReference type="ARBA" id="ARBA00023125"/>
    </source>
</evidence>
<evidence type="ECO:0000313" key="8">
    <source>
        <dbReference type="Proteomes" id="UP000295525"/>
    </source>
</evidence>
<dbReference type="PRINTS" id="PR00455">
    <property type="entry name" value="HTHTETR"/>
</dbReference>
<keyword evidence="2" id="KW-0805">Transcription regulation</keyword>
<protein>
    <submittedName>
        <fullName evidence="7">TetR family transcriptional regulator</fullName>
    </submittedName>
</protein>
<keyword evidence="1" id="KW-0678">Repressor</keyword>
<organism evidence="7 8">
    <name type="scientific">Paralcaligenes ureilyticus</name>
    <dbReference type="NCBI Taxonomy" id="627131"/>
    <lineage>
        <taxon>Bacteria</taxon>
        <taxon>Pseudomonadati</taxon>
        <taxon>Pseudomonadota</taxon>
        <taxon>Betaproteobacteria</taxon>
        <taxon>Burkholderiales</taxon>
        <taxon>Alcaligenaceae</taxon>
        <taxon>Paralcaligenes</taxon>
    </lineage>
</organism>
<dbReference type="EMBL" id="SMAJ01000008">
    <property type="protein sequence ID" value="TCT06315.1"/>
    <property type="molecule type" value="Genomic_DNA"/>
</dbReference>
<keyword evidence="8" id="KW-1185">Reference proteome</keyword>
<dbReference type="PROSITE" id="PS01081">
    <property type="entry name" value="HTH_TETR_1"/>
    <property type="match status" value="1"/>
</dbReference>
<dbReference type="InterPro" id="IPR041490">
    <property type="entry name" value="KstR2_TetR_C"/>
</dbReference>
<dbReference type="Proteomes" id="UP000295525">
    <property type="component" value="Unassembled WGS sequence"/>
</dbReference>
<evidence type="ECO:0000259" key="6">
    <source>
        <dbReference type="PROSITE" id="PS50977"/>
    </source>
</evidence>
<keyword evidence="4" id="KW-0804">Transcription</keyword>
<comment type="caution">
    <text evidence="7">The sequence shown here is derived from an EMBL/GenBank/DDBJ whole genome shotgun (WGS) entry which is preliminary data.</text>
</comment>
<dbReference type="InterPro" id="IPR009057">
    <property type="entry name" value="Homeodomain-like_sf"/>
</dbReference>
<dbReference type="GO" id="GO:0003700">
    <property type="term" value="F:DNA-binding transcription factor activity"/>
    <property type="evidence" value="ECO:0007669"/>
    <property type="project" value="TreeGrafter"/>
</dbReference>
<evidence type="ECO:0000256" key="1">
    <source>
        <dbReference type="ARBA" id="ARBA00022491"/>
    </source>
</evidence>
<accession>A0A4R3M527</accession>
<dbReference type="InterPro" id="IPR001647">
    <property type="entry name" value="HTH_TetR"/>
</dbReference>
<dbReference type="SUPFAM" id="SSF46689">
    <property type="entry name" value="Homeodomain-like"/>
    <property type="match status" value="1"/>
</dbReference>
<dbReference type="Gene3D" id="1.10.357.10">
    <property type="entry name" value="Tetracycline Repressor, domain 2"/>
    <property type="match status" value="1"/>
</dbReference>
<evidence type="ECO:0000256" key="4">
    <source>
        <dbReference type="ARBA" id="ARBA00023163"/>
    </source>
</evidence>
<proteinExistence type="predicted"/>
<dbReference type="SUPFAM" id="SSF48498">
    <property type="entry name" value="Tetracyclin repressor-like, C-terminal domain"/>
    <property type="match status" value="1"/>
</dbReference>
<dbReference type="PANTHER" id="PTHR30055">
    <property type="entry name" value="HTH-TYPE TRANSCRIPTIONAL REGULATOR RUTR"/>
    <property type="match status" value="1"/>
</dbReference>
<gene>
    <name evidence="7" type="ORF">EDC26_10851</name>
</gene>
<sequence length="228" mass="25188">MKDHKRQPTAVRAPAIVKEAVRLFTLNGYDATSVDAIASGVGITKASVYHHFSGKEEILSAAMDLILDPLEQLLADTRLEEMPAIGQLRAIVVSVIELTALHRGEVLLLSMIKSNTQTERSAQERRRKLQATVSKIITRAIEEGSISPFFDPVVLGRLIFGMTNSVMYWWDLNRPSNTVDTQTLLDQILGFISSGVSYSAPAESETAWSIPHTESSRPVDKALRDINE</sequence>
<dbReference type="InterPro" id="IPR050109">
    <property type="entry name" value="HTH-type_TetR-like_transc_reg"/>
</dbReference>
<dbReference type="InterPro" id="IPR036271">
    <property type="entry name" value="Tet_transcr_reg_TetR-rel_C_sf"/>
</dbReference>
<dbReference type="InterPro" id="IPR023772">
    <property type="entry name" value="DNA-bd_HTH_TetR-type_CS"/>
</dbReference>